<dbReference type="SUPFAM" id="SSF46894">
    <property type="entry name" value="C-terminal effector domain of the bipartite response regulators"/>
    <property type="match status" value="1"/>
</dbReference>
<dbReference type="PROSITE" id="PS50110">
    <property type="entry name" value="RESPONSE_REGULATORY"/>
    <property type="match status" value="1"/>
</dbReference>
<dbReference type="Gene3D" id="3.40.50.2300">
    <property type="match status" value="1"/>
</dbReference>
<dbReference type="RefSeq" id="WP_055122850.1">
    <property type="nucleotide sequence ID" value="NZ_LKST01000003.1"/>
</dbReference>
<evidence type="ECO:0000256" key="4">
    <source>
        <dbReference type="ARBA" id="ARBA00023163"/>
    </source>
</evidence>
<evidence type="ECO:0000256" key="1">
    <source>
        <dbReference type="ARBA" id="ARBA00022553"/>
    </source>
</evidence>
<dbReference type="Pfam" id="PF00196">
    <property type="entry name" value="GerE"/>
    <property type="match status" value="1"/>
</dbReference>
<dbReference type="PATRIC" id="fig|1544416.3.peg.1764"/>
<dbReference type="STRING" id="1544416.Cocul_01764"/>
<feature type="modified residue" description="4-aspartylphosphate" evidence="5">
    <location>
        <position position="57"/>
    </location>
</feature>
<dbReference type="CDD" id="cd06170">
    <property type="entry name" value="LuxR_C_like"/>
    <property type="match status" value="1"/>
</dbReference>
<accession>A0A0Q0YC59</accession>
<evidence type="ECO:0000256" key="3">
    <source>
        <dbReference type="ARBA" id="ARBA00023125"/>
    </source>
</evidence>
<dbReference type="GO" id="GO:0003677">
    <property type="term" value="F:DNA binding"/>
    <property type="evidence" value="ECO:0007669"/>
    <property type="project" value="UniProtKB-KW"/>
</dbReference>
<keyword evidence="9" id="KW-1185">Reference proteome</keyword>
<dbReference type="SUPFAM" id="SSF52172">
    <property type="entry name" value="CheY-like"/>
    <property type="match status" value="1"/>
</dbReference>
<dbReference type="InterPro" id="IPR000792">
    <property type="entry name" value="Tscrpt_reg_LuxR_C"/>
</dbReference>
<dbReference type="GO" id="GO:0000160">
    <property type="term" value="P:phosphorelay signal transduction system"/>
    <property type="evidence" value="ECO:0007669"/>
    <property type="project" value="InterPro"/>
</dbReference>
<dbReference type="InterPro" id="IPR001789">
    <property type="entry name" value="Sig_transdc_resp-reg_receiver"/>
</dbReference>
<dbReference type="Proteomes" id="UP000050517">
    <property type="component" value="Unassembled WGS sequence"/>
</dbReference>
<evidence type="ECO:0000256" key="2">
    <source>
        <dbReference type="ARBA" id="ARBA00023015"/>
    </source>
</evidence>
<keyword evidence="1 5" id="KW-0597">Phosphoprotein</keyword>
<dbReference type="EMBL" id="LKST01000003">
    <property type="protein sequence ID" value="KQB83692.1"/>
    <property type="molecule type" value="Genomic_DNA"/>
</dbReference>
<dbReference type="SMART" id="SM00421">
    <property type="entry name" value="HTH_LUXR"/>
    <property type="match status" value="1"/>
</dbReference>
<dbReference type="InterPro" id="IPR011006">
    <property type="entry name" value="CheY-like_superfamily"/>
</dbReference>
<evidence type="ECO:0000259" key="6">
    <source>
        <dbReference type="PROSITE" id="PS50043"/>
    </source>
</evidence>
<feature type="domain" description="HTH luxR-type" evidence="6">
    <location>
        <begin position="152"/>
        <end position="217"/>
    </location>
</feature>
<comment type="caution">
    <text evidence="8">The sequence shown here is derived from an EMBL/GenBank/DDBJ whole genome shotgun (WGS) entry which is preliminary data.</text>
</comment>
<keyword evidence="3" id="KW-0238">DNA-binding</keyword>
<reference evidence="8 9" key="1">
    <citation type="submission" date="2015-10" db="EMBL/GenBank/DDBJ databases">
        <title>Corynebacteirum lowii and Corynebacterium oculi species nova, derived from human clinical disease and and emended description of Corynebacterium mastiditis.</title>
        <authorList>
            <person name="Bernard K."/>
            <person name="Pacheco A.L."/>
            <person name="Mcdougall C."/>
            <person name="Burtx T."/>
            <person name="Weibe D."/>
            <person name="Tyler S."/>
            <person name="Olson A.B."/>
            <person name="Cnockaert M."/>
            <person name="Eguchi H."/>
            <person name="Kuwahara T."/>
            <person name="Nakayama-Imaohji H."/>
            <person name="Boudewijins M."/>
            <person name="Van Hoecke F."/>
            <person name="Bernier A.-M."/>
            <person name="Vandamme P."/>
        </authorList>
    </citation>
    <scope>NUCLEOTIDE SEQUENCE [LARGE SCALE GENOMIC DNA]</scope>
    <source>
        <strain evidence="8 9">NML 130210</strain>
    </source>
</reference>
<organism evidence="8 9">
    <name type="scientific">Corynebacterium oculi</name>
    <dbReference type="NCBI Taxonomy" id="1544416"/>
    <lineage>
        <taxon>Bacteria</taxon>
        <taxon>Bacillati</taxon>
        <taxon>Actinomycetota</taxon>
        <taxon>Actinomycetes</taxon>
        <taxon>Mycobacteriales</taxon>
        <taxon>Corynebacteriaceae</taxon>
        <taxon>Corynebacterium</taxon>
    </lineage>
</organism>
<feature type="domain" description="Response regulatory" evidence="7">
    <location>
        <begin position="6"/>
        <end position="120"/>
    </location>
</feature>
<sequence>MTRPIRVLIADDQPLLASALSTIVGAEPDIAVVATCHDGSQALDAAHAHLIDVAVLDIRMPNVTGIEAARALVARRITVLMLTTFNEESLIRESIAAGAAGFLLKDAEPEELAQAIRAVARGDSVLSSGAAGHLFRAYRQAVAGAGDLPPQQRQGLSLLTPRELDILTLISAGKTNAEIARELVIGAATVKTHVSHLLSKLHCRDRVALVVLAHRARLSPPSPGG</sequence>
<dbReference type="SMART" id="SM00448">
    <property type="entry name" value="REC"/>
    <property type="match status" value="1"/>
</dbReference>
<dbReference type="GO" id="GO:0006355">
    <property type="term" value="P:regulation of DNA-templated transcription"/>
    <property type="evidence" value="ECO:0007669"/>
    <property type="project" value="InterPro"/>
</dbReference>
<dbReference type="InterPro" id="IPR039420">
    <property type="entry name" value="WalR-like"/>
</dbReference>
<dbReference type="CDD" id="cd17535">
    <property type="entry name" value="REC_NarL-like"/>
    <property type="match status" value="1"/>
</dbReference>
<dbReference type="PROSITE" id="PS00622">
    <property type="entry name" value="HTH_LUXR_1"/>
    <property type="match status" value="1"/>
</dbReference>
<evidence type="ECO:0000313" key="9">
    <source>
        <dbReference type="Proteomes" id="UP000050517"/>
    </source>
</evidence>
<name>A0A0Q0YC59_9CORY</name>
<dbReference type="OrthoDB" id="9808843at2"/>
<evidence type="ECO:0000256" key="5">
    <source>
        <dbReference type="PROSITE-ProRule" id="PRU00169"/>
    </source>
</evidence>
<keyword evidence="2" id="KW-0805">Transcription regulation</keyword>
<protein>
    <submittedName>
        <fullName evidence="8">Transcriptional regulatory protein LiaR</fullName>
    </submittedName>
</protein>
<proteinExistence type="predicted"/>
<dbReference type="AlphaFoldDB" id="A0A0Q0YC59"/>
<keyword evidence="4" id="KW-0804">Transcription</keyword>
<dbReference type="InterPro" id="IPR016032">
    <property type="entry name" value="Sig_transdc_resp-reg_C-effctor"/>
</dbReference>
<evidence type="ECO:0000259" key="7">
    <source>
        <dbReference type="PROSITE" id="PS50110"/>
    </source>
</evidence>
<gene>
    <name evidence="8" type="primary">liaR_4</name>
    <name evidence="8" type="ORF">Cocul_01764</name>
</gene>
<dbReference type="Pfam" id="PF00072">
    <property type="entry name" value="Response_reg"/>
    <property type="match status" value="1"/>
</dbReference>
<dbReference type="PANTHER" id="PTHR43214">
    <property type="entry name" value="TWO-COMPONENT RESPONSE REGULATOR"/>
    <property type="match status" value="1"/>
</dbReference>
<dbReference type="PANTHER" id="PTHR43214:SF24">
    <property type="entry name" value="TRANSCRIPTIONAL REGULATORY PROTEIN NARL-RELATED"/>
    <property type="match status" value="1"/>
</dbReference>
<dbReference type="PRINTS" id="PR00038">
    <property type="entry name" value="HTHLUXR"/>
</dbReference>
<dbReference type="PROSITE" id="PS50043">
    <property type="entry name" value="HTH_LUXR_2"/>
    <property type="match status" value="1"/>
</dbReference>
<dbReference type="InterPro" id="IPR058245">
    <property type="entry name" value="NreC/VraR/RcsB-like_REC"/>
</dbReference>
<evidence type="ECO:0000313" key="8">
    <source>
        <dbReference type="EMBL" id="KQB83692.1"/>
    </source>
</evidence>